<dbReference type="InterPro" id="IPR036188">
    <property type="entry name" value="FAD/NAD-bd_sf"/>
</dbReference>
<dbReference type="GO" id="GO:0008718">
    <property type="term" value="F:D-amino-acid dehydrogenase activity"/>
    <property type="evidence" value="ECO:0007669"/>
    <property type="project" value="TreeGrafter"/>
</dbReference>
<gene>
    <name evidence="4" type="ORF">C1S65_15125</name>
</gene>
<dbReference type="SUPFAM" id="SSF54373">
    <property type="entry name" value="FAD-linked reductases, C-terminal domain"/>
    <property type="match status" value="1"/>
</dbReference>
<keyword evidence="2" id="KW-0560">Oxidoreductase</keyword>
<organism evidence="4 5">
    <name type="scientific">Pseudomonas putida</name>
    <name type="common">Arthrobacter siderocapsulatus</name>
    <dbReference type="NCBI Taxonomy" id="303"/>
    <lineage>
        <taxon>Bacteria</taxon>
        <taxon>Pseudomonadati</taxon>
        <taxon>Pseudomonadota</taxon>
        <taxon>Gammaproteobacteria</taxon>
        <taxon>Pseudomonadales</taxon>
        <taxon>Pseudomonadaceae</taxon>
        <taxon>Pseudomonas</taxon>
    </lineage>
</organism>
<dbReference type="AlphaFoldDB" id="A0AAD0PF46"/>
<reference evidence="4 5" key="1">
    <citation type="submission" date="2018-06" db="EMBL/GenBank/DDBJ databases">
        <title>The genome of Pseudomonas putida NX-1, a lignin degrader.</title>
        <authorList>
            <person name="Xu Z."/>
        </authorList>
    </citation>
    <scope>NUCLEOTIDE SEQUENCE [LARGE SCALE GENOMIC DNA]</scope>
    <source>
        <strain evidence="4 5">NX-1</strain>
    </source>
</reference>
<dbReference type="SUPFAM" id="SSF51905">
    <property type="entry name" value="FAD/NAD(P)-binding domain"/>
    <property type="match status" value="1"/>
</dbReference>
<evidence type="ECO:0000256" key="1">
    <source>
        <dbReference type="ARBA" id="ARBA00009410"/>
    </source>
</evidence>
<dbReference type="InterPro" id="IPR006076">
    <property type="entry name" value="FAD-dep_OxRdtase"/>
</dbReference>
<dbReference type="Gene3D" id="3.50.50.60">
    <property type="entry name" value="FAD/NAD(P)-binding domain"/>
    <property type="match status" value="2"/>
</dbReference>
<evidence type="ECO:0000313" key="5">
    <source>
        <dbReference type="Proteomes" id="UP000251617"/>
    </source>
</evidence>
<name>A0AAD0PF46_PSEPU</name>
<feature type="domain" description="FAD dependent oxidoreductase" evidence="3">
    <location>
        <begin position="2"/>
        <end position="398"/>
    </location>
</feature>
<dbReference type="Pfam" id="PF01266">
    <property type="entry name" value="DAO"/>
    <property type="match status" value="1"/>
</dbReference>
<dbReference type="NCBIfam" id="NF001933">
    <property type="entry name" value="PRK00711.1"/>
    <property type="match status" value="1"/>
</dbReference>
<dbReference type="Gene3D" id="3.30.9.10">
    <property type="entry name" value="D-Amino Acid Oxidase, subunit A, domain 2"/>
    <property type="match status" value="1"/>
</dbReference>
<sequence length="418" mass="45001">MHVVVVGGGVIGLASALYLAREGLQVTLVERNEDIALETSFANGGQLSYNYVAPLADPSVFANLPRWLLGSGSPLRLRPRLDLQQWRWCLAFLRACRASRAERTVREMLRLSQRSQALLEQLLQQTPIDFNLRQTGKLIIHRSQASLGAAVRLAELQQQAGSQQRLLTPSQCSDLEPTLSGVVGQLAGGIFTPGEATADCRLFCEGLKRHLDGLANVRFKLGQAVSGFTKVGKRITALKLGNETLEADAFIIASGIASVGLLKPLGISLPLYALRGYSLSVQPADANALPRLSVTDASRKIVYAPLGSTLRIAAMVDMGVRSAEAPKRRIDLLKAQVAELFPALDLRQAQAWAGLRPATALGKPIIDRAPGLENLWLNVGHGALGFTLACASGEMITRQIIHGRPHEGDAPFSLAAHR</sequence>
<dbReference type="GO" id="GO:0005886">
    <property type="term" value="C:plasma membrane"/>
    <property type="evidence" value="ECO:0007669"/>
    <property type="project" value="TreeGrafter"/>
</dbReference>
<evidence type="ECO:0000256" key="2">
    <source>
        <dbReference type="ARBA" id="ARBA00023002"/>
    </source>
</evidence>
<accession>A0AAD0PF46</accession>
<evidence type="ECO:0000313" key="4">
    <source>
        <dbReference type="EMBL" id="AXA25385.1"/>
    </source>
</evidence>
<dbReference type="EMBL" id="CP030750">
    <property type="protein sequence ID" value="AXA25385.1"/>
    <property type="molecule type" value="Genomic_DNA"/>
</dbReference>
<comment type="similarity">
    <text evidence="1">Belongs to the DadA oxidoreductase family.</text>
</comment>
<proteinExistence type="inferred from homology"/>
<dbReference type="GO" id="GO:0055130">
    <property type="term" value="P:D-alanine catabolic process"/>
    <property type="evidence" value="ECO:0007669"/>
    <property type="project" value="TreeGrafter"/>
</dbReference>
<dbReference type="PANTHER" id="PTHR13847">
    <property type="entry name" value="SARCOSINE DEHYDROGENASE-RELATED"/>
    <property type="match status" value="1"/>
</dbReference>
<dbReference type="Proteomes" id="UP000251617">
    <property type="component" value="Chromosome"/>
</dbReference>
<evidence type="ECO:0000259" key="3">
    <source>
        <dbReference type="Pfam" id="PF01266"/>
    </source>
</evidence>
<dbReference type="GO" id="GO:0005737">
    <property type="term" value="C:cytoplasm"/>
    <property type="evidence" value="ECO:0007669"/>
    <property type="project" value="TreeGrafter"/>
</dbReference>
<protein>
    <submittedName>
        <fullName evidence="4">D-amino acid dehydrogenase small subunit</fullName>
    </submittedName>
</protein>
<dbReference type="PANTHER" id="PTHR13847:SF280">
    <property type="entry name" value="D-AMINO ACID DEHYDROGENASE"/>
    <property type="match status" value="1"/>
</dbReference>
<dbReference type="RefSeq" id="WP_112898476.1">
    <property type="nucleotide sequence ID" value="NZ_CP030750.1"/>
</dbReference>